<proteinExistence type="predicted"/>
<name>A0ABD1QI81_9LAMI</name>
<organism evidence="1 2">
    <name type="scientific">Abeliophyllum distichum</name>
    <dbReference type="NCBI Taxonomy" id="126358"/>
    <lineage>
        <taxon>Eukaryota</taxon>
        <taxon>Viridiplantae</taxon>
        <taxon>Streptophyta</taxon>
        <taxon>Embryophyta</taxon>
        <taxon>Tracheophyta</taxon>
        <taxon>Spermatophyta</taxon>
        <taxon>Magnoliopsida</taxon>
        <taxon>eudicotyledons</taxon>
        <taxon>Gunneridae</taxon>
        <taxon>Pentapetalae</taxon>
        <taxon>asterids</taxon>
        <taxon>lamiids</taxon>
        <taxon>Lamiales</taxon>
        <taxon>Oleaceae</taxon>
        <taxon>Forsythieae</taxon>
        <taxon>Abeliophyllum</taxon>
    </lineage>
</organism>
<gene>
    <name evidence="1" type="ORF">Adt_36656</name>
</gene>
<protein>
    <submittedName>
        <fullName evidence="1">WRKY transcription factor 2</fullName>
    </submittedName>
</protein>
<dbReference type="EMBL" id="JBFOLK010000011">
    <property type="protein sequence ID" value="KAL2475920.1"/>
    <property type="molecule type" value="Genomic_DNA"/>
</dbReference>
<reference evidence="2" key="1">
    <citation type="submission" date="2024-07" db="EMBL/GenBank/DDBJ databases">
        <title>Two chromosome-level genome assemblies of Korean endemic species Abeliophyllum distichum and Forsythia ovata (Oleaceae).</title>
        <authorList>
            <person name="Jang H."/>
        </authorList>
    </citation>
    <scope>NUCLEOTIDE SEQUENCE [LARGE SCALE GENOMIC DNA]</scope>
</reference>
<evidence type="ECO:0000313" key="1">
    <source>
        <dbReference type="EMBL" id="KAL2475920.1"/>
    </source>
</evidence>
<dbReference type="Proteomes" id="UP001604336">
    <property type="component" value="Unassembled WGS sequence"/>
</dbReference>
<dbReference type="AlphaFoldDB" id="A0ABD1QI81"/>
<sequence length="215" mass="24000">MGGFDDHVAIMGDWISPISSPRAFFSSVFDIEAMARSIPESDSDNRSWTPFSGPEMQVATRNTNLKDKTLNSVVADEMSKSDALSEPKTISHGSLMERMIARAGFNAPRLNTENIRLADLPQNPEVRSPYLTIPPGLSPTTLLDSPLFVSDSQVSLEIKKSFLTPDGLFRRVDFIVLDCTREEKKLKSCLSQCRVLRTKHTLRFPFKASVTSEYP</sequence>
<evidence type="ECO:0000313" key="2">
    <source>
        <dbReference type="Proteomes" id="UP001604336"/>
    </source>
</evidence>
<accession>A0ABD1QI81</accession>
<keyword evidence="2" id="KW-1185">Reference proteome</keyword>
<comment type="caution">
    <text evidence="1">The sequence shown here is derived from an EMBL/GenBank/DDBJ whole genome shotgun (WGS) entry which is preliminary data.</text>
</comment>